<dbReference type="Proteomes" id="UP001652625">
    <property type="component" value="Chromosome 15"/>
</dbReference>
<sequence>MEREYLKDQRYKKGPKGSWQLGNVDQVEATRVAKMYIRQEKEATRELIRQRSLQTTSKLESDGNFSAGSSSLDTAESEEFEEQIISERNYTDLSNLAKAAIRYEVSDAAAAAIATAVLIDYGIVNESKKSQIVTEYKIFCEKVRVANSIDTKHRQEVSQIKVIGVDRKKDKNSLVYVMKYKSNGDPFFYRTTKEEHHLTFTSENDPFSGNYLTHTIIENGKGSTMASATLNVLSEYDSI</sequence>
<reference evidence="2" key="1">
    <citation type="submission" date="2025-08" db="UniProtKB">
        <authorList>
            <consortium name="RefSeq"/>
        </authorList>
    </citation>
    <scope>IDENTIFICATION</scope>
</reference>
<dbReference type="GeneID" id="136091526"/>
<organism evidence="1 2">
    <name type="scientific">Hydra vulgaris</name>
    <name type="common">Hydra</name>
    <name type="synonym">Hydra attenuata</name>
    <dbReference type="NCBI Taxonomy" id="6087"/>
    <lineage>
        <taxon>Eukaryota</taxon>
        <taxon>Metazoa</taxon>
        <taxon>Cnidaria</taxon>
        <taxon>Hydrozoa</taxon>
        <taxon>Hydroidolina</taxon>
        <taxon>Anthoathecata</taxon>
        <taxon>Aplanulata</taxon>
        <taxon>Hydridae</taxon>
        <taxon>Hydra</taxon>
    </lineage>
</organism>
<gene>
    <name evidence="2" type="primary">LOC136091526</name>
</gene>
<dbReference type="RefSeq" id="XP_065675258.1">
    <property type="nucleotide sequence ID" value="XM_065819186.1"/>
</dbReference>
<evidence type="ECO:0000313" key="1">
    <source>
        <dbReference type="Proteomes" id="UP001652625"/>
    </source>
</evidence>
<protein>
    <submittedName>
        <fullName evidence="2">Uncharacterized protein LOC136091526</fullName>
    </submittedName>
</protein>
<proteinExistence type="predicted"/>
<keyword evidence="1" id="KW-1185">Reference proteome</keyword>
<name>A0ABM4DL45_HYDVU</name>
<accession>A0ABM4DL45</accession>
<evidence type="ECO:0000313" key="2">
    <source>
        <dbReference type="RefSeq" id="XP_065675258.1"/>
    </source>
</evidence>